<evidence type="ECO:0000313" key="2">
    <source>
        <dbReference type="EMBL" id="WAR01474.1"/>
    </source>
</evidence>
<feature type="compositionally biased region" description="Low complexity" evidence="1">
    <location>
        <begin position="8"/>
        <end position="18"/>
    </location>
</feature>
<accession>A0ABY7DZ88</accession>
<feature type="non-terminal residue" evidence="2">
    <location>
        <position position="252"/>
    </location>
</feature>
<evidence type="ECO:0000256" key="1">
    <source>
        <dbReference type="SAM" id="MobiDB-lite"/>
    </source>
</evidence>
<feature type="region of interest" description="Disordered" evidence="1">
    <location>
        <begin position="1"/>
        <end position="23"/>
    </location>
</feature>
<evidence type="ECO:0000313" key="3">
    <source>
        <dbReference type="Proteomes" id="UP001164746"/>
    </source>
</evidence>
<dbReference type="Proteomes" id="UP001164746">
    <property type="component" value="Chromosome 4"/>
</dbReference>
<reference evidence="2" key="1">
    <citation type="submission" date="2022-11" db="EMBL/GenBank/DDBJ databases">
        <title>Centuries of genome instability and evolution in soft-shell clam transmissible cancer (bioRxiv).</title>
        <authorList>
            <person name="Hart S.F.M."/>
            <person name="Yonemitsu M.A."/>
            <person name="Giersch R.M."/>
            <person name="Beal B.F."/>
            <person name="Arriagada G."/>
            <person name="Davis B.W."/>
            <person name="Ostrander E.A."/>
            <person name="Goff S.P."/>
            <person name="Metzger M.J."/>
        </authorList>
    </citation>
    <scope>NUCLEOTIDE SEQUENCE</scope>
    <source>
        <strain evidence="2">MELC-2E11</strain>
        <tissue evidence="2">Siphon/mantle</tissue>
    </source>
</reference>
<protein>
    <submittedName>
        <fullName evidence="2">Uncharacterized protein</fullName>
    </submittedName>
</protein>
<gene>
    <name evidence="2" type="ORF">MAR_008032</name>
</gene>
<sequence>GDSDYDFSSDTTTTSSKIESQKSEKKILLHYVSESEDISSSDGKNKKSKRSAILAKASDRVIHKQDYPQSHLRFEFVSNTVTFDKLDLNLFVAGESEISNLSLTKSERSAREIELGHLKWGDSFHYVETLVLSCHFVKKQVVSKPSFVNKFLPKFCQCMEDSEKDSYTENSVCTHYVRCKYGFSIGFKGVSPLNSVQKKDTFDCREILDLSMPKGLAVNDFIEKDWYFGEKVEKHIFCDTVLSMGLSLAADI</sequence>
<proteinExistence type="predicted"/>
<dbReference type="EMBL" id="CP111015">
    <property type="protein sequence ID" value="WAR01474.1"/>
    <property type="molecule type" value="Genomic_DNA"/>
</dbReference>
<keyword evidence="3" id="KW-1185">Reference proteome</keyword>
<organism evidence="2 3">
    <name type="scientific">Mya arenaria</name>
    <name type="common">Soft-shell clam</name>
    <dbReference type="NCBI Taxonomy" id="6604"/>
    <lineage>
        <taxon>Eukaryota</taxon>
        <taxon>Metazoa</taxon>
        <taxon>Spiralia</taxon>
        <taxon>Lophotrochozoa</taxon>
        <taxon>Mollusca</taxon>
        <taxon>Bivalvia</taxon>
        <taxon>Autobranchia</taxon>
        <taxon>Heteroconchia</taxon>
        <taxon>Euheterodonta</taxon>
        <taxon>Imparidentia</taxon>
        <taxon>Neoheterodontei</taxon>
        <taxon>Myida</taxon>
        <taxon>Myoidea</taxon>
        <taxon>Myidae</taxon>
        <taxon>Mya</taxon>
    </lineage>
</organism>
<name>A0ABY7DZ88_MYAAR</name>